<dbReference type="PANTHER" id="PTHR46268">
    <property type="entry name" value="STRESS RESPONSE PROTEIN NHAX"/>
    <property type="match status" value="1"/>
</dbReference>
<dbReference type="InterPro" id="IPR006016">
    <property type="entry name" value="UspA"/>
</dbReference>
<feature type="domain" description="UspA" evidence="3">
    <location>
        <begin position="179"/>
        <end position="312"/>
    </location>
</feature>
<dbReference type="CDD" id="cd00293">
    <property type="entry name" value="USP-like"/>
    <property type="match status" value="1"/>
</dbReference>
<proteinExistence type="inferred from homology"/>
<feature type="compositionally biased region" description="Basic residues" evidence="2">
    <location>
        <begin position="1"/>
        <end position="10"/>
    </location>
</feature>
<evidence type="ECO:0000313" key="5">
    <source>
        <dbReference type="Proteomes" id="UP000306192"/>
    </source>
</evidence>
<evidence type="ECO:0000313" key="4">
    <source>
        <dbReference type="EMBL" id="TIH40640.1"/>
    </source>
</evidence>
<evidence type="ECO:0000259" key="3">
    <source>
        <dbReference type="Pfam" id="PF00582"/>
    </source>
</evidence>
<reference evidence="4 5" key="1">
    <citation type="journal article" date="2019" name="Microorganisms">
        <title>Systematic Affiliation and Genome Analysis of Subtercola vilae DB165(T) with Particular Emphasis on Cold Adaptation of an Isolate from a High-Altitude Cold Volcano Lake.</title>
        <authorList>
            <person name="Villalobos A.S."/>
            <person name="Wiese J."/>
            <person name="Imhoff J.F."/>
            <person name="Dorador C."/>
            <person name="Keller A."/>
            <person name="Hentschel U."/>
        </authorList>
    </citation>
    <scope>NUCLEOTIDE SEQUENCE [LARGE SCALE GENOMIC DNA]</scope>
    <source>
        <strain evidence="4 5">DB165</strain>
    </source>
</reference>
<comment type="similarity">
    <text evidence="1">Belongs to the universal stress protein A family.</text>
</comment>
<gene>
    <name evidence="4" type="ORF">D4765_01255</name>
</gene>
<dbReference type="EMBL" id="QYRT01000002">
    <property type="protein sequence ID" value="TIH40640.1"/>
    <property type="molecule type" value="Genomic_DNA"/>
</dbReference>
<dbReference type="Proteomes" id="UP000306192">
    <property type="component" value="Unassembled WGS sequence"/>
</dbReference>
<dbReference type="InterPro" id="IPR014729">
    <property type="entry name" value="Rossmann-like_a/b/a_fold"/>
</dbReference>
<feature type="region of interest" description="Disordered" evidence="2">
    <location>
        <begin position="1"/>
        <end position="31"/>
    </location>
</feature>
<dbReference type="Pfam" id="PF00582">
    <property type="entry name" value="Usp"/>
    <property type="match status" value="2"/>
</dbReference>
<accession>A0A4T2C8V3</accession>
<protein>
    <submittedName>
        <fullName evidence="4">Universal stress protein</fullName>
    </submittedName>
</protein>
<dbReference type="AlphaFoldDB" id="A0A4T2C8V3"/>
<organism evidence="4 5">
    <name type="scientific">Subtercola vilae</name>
    <dbReference type="NCBI Taxonomy" id="2056433"/>
    <lineage>
        <taxon>Bacteria</taxon>
        <taxon>Bacillati</taxon>
        <taxon>Actinomycetota</taxon>
        <taxon>Actinomycetes</taxon>
        <taxon>Micrococcales</taxon>
        <taxon>Microbacteriaceae</taxon>
        <taxon>Subtercola</taxon>
    </lineage>
</organism>
<comment type="caution">
    <text evidence="4">The sequence shown here is derived from an EMBL/GenBank/DDBJ whole genome shotgun (WGS) entry which is preliminary data.</text>
</comment>
<dbReference type="SUPFAM" id="SSF52402">
    <property type="entry name" value="Adenine nucleotide alpha hydrolases-like"/>
    <property type="match status" value="2"/>
</dbReference>
<evidence type="ECO:0000256" key="2">
    <source>
        <dbReference type="SAM" id="MobiDB-lite"/>
    </source>
</evidence>
<dbReference type="InterPro" id="IPR006015">
    <property type="entry name" value="Universal_stress_UspA"/>
</dbReference>
<keyword evidence="5" id="KW-1185">Reference proteome</keyword>
<dbReference type="Gene3D" id="3.40.50.620">
    <property type="entry name" value="HUPs"/>
    <property type="match status" value="2"/>
</dbReference>
<evidence type="ECO:0000256" key="1">
    <source>
        <dbReference type="ARBA" id="ARBA00008791"/>
    </source>
</evidence>
<feature type="compositionally biased region" description="Low complexity" evidence="2">
    <location>
        <begin position="18"/>
        <end position="31"/>
    </location>
</feature>
<dbReference type="PRINTS" id="PR01438">
    <property type="entry name" value="UNVRSLSTRESS"/>
</dbReference>
<feature type="domain" description="UspA" evidence="3">
    <location>
        <begin position="49"/>
        <end position="131"/>
    </location>
</feature>
<dbReference type="PANTHER" id="PTHR46268:SF6">
    <property type="entry name" value="UNIVERSAL STRESS PROTEIN UP12"/>
    <property type="match status" value="1"/>
</dbReference>
<sequence>MNSHARHRFSRSQSMNPSAQSTPSASQLPAAASRAADRSAVLCIGEYGADDAAAAWAVEYASAHDQTLTLVHVIDPQTNDDAHPATQAEVGAATELLETTADHIRFTNRALDIVVHVSNGNVHDEILRLSAPETLLVFGAPAGPGGSRARNSLGITLASTAYGPVAVIPAPDAQARQGVMAAVDGTETAMTAALFAASEAALLGLELRVISVWREPPIWQETFIDSRTRNELERGNRAVLNAAVDRLRLAFPSLAVTGLLCHADTVEALVSEAQSASLLVVGSRQNHGLRRLLLGSTSHGILTSLPAPTIVVGNVT</sequence>
<name>A0A4T2C8V3_9MICO</name>